<keyword evidence="4" id="KW-1185">Reference proteome</keyword>
<evidence type="ECO:0000256" key="2">
    <source>
        <dbReference type="PIRSR" id="PIRSR033579-3"/>
    </source>
</evidence>
<sequence length="307" mass="34941">MLHKISTVICLALVLFWGGSAFAQIFKMKHPPLKEKPAIVIAAFGTSTKAQVTFDLFDKQLRHELPGYEIRWAFTSDIIRAKMNKIYAKKRLHKRLYSLQEVLAKLEAEGYRQVVVQPLHIFPGIEYKEVLNICENFPGLRIVVGEPLFTRWETIYEVLNVLSKEFLKPEEGINILAAHGTDVTCDTANITYLGLDWILNNHFPNVVVATVEGVPDAESILKKAISYPGEKVKFIPIMYVAGDHVMNDIFGEEDSWRAELEKAGKKAQCVTTVINGKTYYKGLGMYPEVNEIFIEGIKRYLEIIEKF</sequence>
<dbReference type="STRING" id="667014.Thein_1903"/>
<dbReference type="GO" id="GO:0019251">
    <property type="term" value="P:anaerobic cobalamin biosynthetic process"/>
    <property type="evidence" value="ECO:0007669"/>
    <property type="project" value="InterPro"/>
</dbReference>
<dbReference type="EMBL" id="CP002683">
    <property type="protein sequence ID" value="AEH45758.1"/>
    <property type="molecule type" value="Genomic_DNA"/>
</dbReference>
<proteinExistence type="predicted"/>
<dbReference type="eggNOG" id="COG4822">
    <property type="taxonomic scope" value="Bacteria"/>
</dbReference>
<feature type="binding site" evidence="2">
    <location>
        <position position="179"/>
    </location>
    <ligand>
        <name>Co(2+)</name>
        <dbReference type="ChEBI" id="CHEBI:48828"/>
    </ligand>
</feature>
<evidence type="ECO:0000313" key="4">
    <source>
        <dbReference type="Proteomes" id="UP000006793"/>
    </source>
</evidence>
<dbReference type="PATRIC" id="fig|667014.3.peg.1958"/>
<organism evidence="3 4">
    <name type="scientific">Thermodesulfatator indicus (strain DSM 15286 / JCM 11887 / CIR29812)</name>
    <dbReference type="NCBI Taxonomy" id="667014"/>
    <lineage>
        <taxon>Bacteria</taxon>
        <taxon>Pseudomonadati</taxon>
        <taxon>Thermodesulfobacteriota</taxon>
        <taxon>Thermodesulfobacteria</taxon>
        <taxon>Thermodesulfobacteriales</taxon>
        <taxon>Thermodesulfatatoraceae</taxon>
        <taxon>Thermodesulfatator</taxon>
    </lineage>
</organism>
<feature type="active site" description="Proton acceptor" evidence="1">
    <location>
        <position position="179"/>
    </location>
</feature>
<reference evidence="3 4" key="2">
    <citation type="journal article" date="2012" name="Stand. Genomic Sci.">
        <title>Complete genome sequence of the thermophilic sulfate-reducing ocean bacterium Thermodesulfatator indicus type strain (CIR29812(T)).</title>
        <authorList>
            <person name="Anderson I."/>
            <person name="Saunders E."/>
            <person name="Lapidus A."/>
            <person name="Nolan M."/>
            <person name="Lucas S."/>
            <person name="Tice H."/>
            <person name="Del Rio T.G."/>
            <person name="Cheng J.F."/>
            <person name="Han C."/>
            <person name="Tapia R."/>
            <person name="Goodwin L.A."/>
            <person name="Pitluck S."/>
            <person name="Liolios K."/>
            <person name="Mavromatis K."/>
            <person name="Pagani I."/>
            <person name="Ivanova N."/>
            <person name="Mikhailova N."/>
            <person name="Pati A."/>
            <person name="Chen A."/>
            <person name="Palaniappan K."/>
            <person name="Land M."/>
            <person name="Hauser L."/>
            <person name="Jeffries C.D."/>
            <person name="Chang Y.J."/>
            <person name="Brambilla E.M."/>
            <person name="Rohde M."/>
            <person name="Spring S."/>
            <person name="Goker M."/>
            <person name="Detter J.C."/>
            <person name="Woyke T."/>
            <person name="Bristow J."/>
            <person name="Eisen J.A."/>
            <person name="Markowitz V."/>
            <person name="Hugenholtz P."/>
            <person name="Kyrpides N.C."/>
            <person name="Klenk H.P."/>
        </authorList>
    </citation>
    <scope>NUCLEOTIDE SEQUENCE [LARGE SCALE GENOMIC DNA]</scope>
    <source>
        <strain evidence="4">DSM 15286 / JCM 11887 / CIR29812</strain>
    </source>
</reference>
<dbReference type="GO" id="GO:0046872">
    <property type="term" value="F:metal ion binding"/>
    <property type="evidence" value="ECO:0007669"/>
    <property type="project" value="UniProtKB-KW"/>
</dbReference>
<protein>
    <submittedName>
        <fullName evidence="3">Anaerobic cobalt chelatase</fullName>
    </submittedName>
</protein>
<dbReference type="SUPFAM" id="SSF53800">
    <property type="entry name" value="Chelatase"/>
    <property type="match status" value="1"/>
</dbReference>
<gene>
    <name evidence="3" type="ordered locus">Thein_1903</name>
</gene>
<dbReference type="InParanoid" id="F8ACC0"/>
<feature type="binding site" evidence="2">
    <location>
        <position position="244"/>
    </location>
    <ligand>
        <name>Co(2+)</name>
        <dbReference type="ChEBI" id="CHEBI:48828"/>
    </ligand>
</feature>
<dbReference type="RefSeq" id="WP_013908497.1">
    <property type="nucleotide sequence ID" value="NC_015681.1"/>
</dbReference>
<dbReference type="PaxDb" id="667014-Thein_1903"/>
<dbReference type="OrthoDB" id="9770331at2"/>
<dbReference type="Proteomes" id="UP000006793">
    <property type="component" value="Chromosome"/>
</dbReference>
<dbReference type="Pfam" id="PF06180">
    <property type="entry name" value="CbiK"/>
    <property type="match status" value="1"/>
</dbReference>
<keyword evidence="2" id="KW-0170">Cobalt</keyword>
<reference evidence="4" key="1">
    <citation type="submission" date="2011-04" db="EMBL/GenBank/DDBJ databases">
        <title>The complete genome of Thermodesulfatator indicus DSM 15286.</title>
        <authorList>
            <person name="Lucas S."/>
            <person name="Copeland A."/>
            <person name="Lapidus A."/>
            <person name="Bruce D."/>
            <person name="Goodwin L."/>
            <person name="Pitluck S."/>
            <person name="Peters L."/>
            <person name="Kyrpides N."/>
            <person name="Mavromatis K."/>
            <person name="Pagani I."/>
            <person name="Ivanova N."/>
            <person name="Saunders L."/>
            <person name="Detter J.C."/>
            <person name="Tapia R."/>
            <person name="Han C."/>
            <person name="Land M."/>
            <person name="Hauser L."/>
            <person name="Markowitz V."/>
            <person name="Cheng J.-F."/>
            <person name="Hugenholtz P."/>
            <person name="Woyke T."/>
            <person name="Wu D."/>
            <person name="Spring S."/>
            <person name="Schroeder M."/>
            <person name="Brambilla E."/>
            <person name="Klenk H.-P."/>
            <person name="Eisen J.A."/>
        </authorList>
    </citation>
    <scope>NUCLEOTIDE SEQUENCE [LARGE SCALE GENOMIC DNA]</scope>
    <source>
        <strain evidence="4">DSM 15286 / JCM 11887 / CIR29812</strain>
    </source>
</reference>
<evidence type="ECO:0000256" key="1">
    <source>
        <dbReference type="PIRSR" id="PIRSR033579-1"/>
    </source>
</evidence>
<dbReference type="Gene3D" id="3.40.50.1400">
    <property type="match status" value="2"/>
</dbReference>
<keyword evidence="2" id="KW-0479">Metal-binding</keyword>
<dbReference type="PIRSF" id="PIRSF033579">
    <property type="entry name" value="Anaer_Co_chel"/>
    <property type="match status" value="1"/>
</dbReference>
<dbReference type="AlphaFoldDB" id="F8ACC0"/>
<name>F8ACC0_THEID</name>
<evidence type="ECO:0000313" key="3">
    <source>
        <dbReference type="EMBL" id="AEH45758.1"/>
    </source>
</evidence>
<dbReference type="InterPro" id="IPR010388">
    <property type="entry name" value="Anaerobic_Co-chelatase"/>
</dbReference>
<dbReference type="KEGG" id="tid:Thein_1903"/>
<accession>F8ACC0</accession>
<feature type="binding site" evidence="2">
    <location>
        <position position="212"/>
    </location>
    <ligand>
        <name>Co(2+)</name>
        <dbReference type="ChEBI" id="CHEBI:48828"/>
    </ligand>
</feature>
<dbReference type="GO" id="GO:0016852">
    <property type="term" value="F:sirohydrochlorin cobaltochelatase activity"/>
    <property type="evidence" value="ECO:0007669"/>
    <property type="project" value="InterPro"/>
</dbReference>
<dbReference type="HOGENOM" id="CLU_036584_1_1_0"/>